<keyword evidence="1" id="KW-0479">Metal-binding</keyword>
<gene>
    <name evidence="4" type="ORF">OSJNBa0044A10.18</name>
</gene>
<evidence type="ECO:0000313" key="4">
    <source>
        <dbReference type="EMBL" id="AAM74278.1"/>
    </source>
</evidence>
<dbReference type="EMBL" id="AC083943">
    <property type="protein sequence ID" value="AAM74278.1"/>
    <property type="molecule type" value="Genomic_DNA"/>
</dbReference>
<dbReference type="InterPro" id="IPR019557">
    <property type="entry name" value="AminoTfrase-like_pln_mobile"/>
</dbReference>
<feature type="domain" description="SWIM-type" evidence="3">
    <location>
        <begin position="810"/>
        <end position="842"/>
    </location>
</feature>
<dbReference type="PROSITE" id="PS50966">
    <property type="entry name" value="ZF_SWIM"/>
    <property type="match status" value="1"/>
</dbReference>
<dbReference type="PANTHER" id="PTHR46033:SF8">
    <property type="entry name" value="PROTEIN MAINTENANCE OF MERISTEMS-LIKE"/>
    <property type="match status" value="1"/>
</dbReference>
<accession>Q7G2U0</accession>
<dbReference type="GO" id="GO:0010073">
    <property type="term" value="P:meristem maintenance"/>
    <property type="evidence" value="ECO:0007669"/>
    <property type="project" value="InterPro"/>
</dbReference>
<proteinExistence type="predicted"/>
<keyword evidence="1" id="KW-0863">Zinc-finger</keyword>
<dbReference type="Proteomes" id="UP000000763">
    <property type="component" value="Chromosome 10"/>
</dbReference>
<evidence type="ECO:0000259" key="3">
    <source>
        <dbReference type="PROSITE" id="PS50966"/>
    </source>
</evidence>
<dbReference type="GO" id="GO:0008270">
    <property type="term" value="F:zinc ion binding"/>
    <property type="evidence" value="ECO:0007669"/>
    <property type="project" value="UniProtKB-KW"/>
</dbReference>
<dbReference type="Pfam" id="PF10551">
    <property type="entry name" value="MULE"/>
    <property type="match status" value="1"/>
</dbReference>
<evidence type="ECO:0000256" key="1">
    <source>
        <dbReference type="PROSITE-ProRule" id="PRU00325"/>
    </source>
</evidence>
<protein>
    <submittedName>
        <fullName evidence="4">Transposable element</fullName>
    </submittedName>
</protein>
<dbReference type="Pfam" id="PF03108">
    <property type="entry name" value="DBD_Tnp_Mut"/>
    <property type="match status" value="1"/>
</dbReference>
<organism evidence="4 5">
    <name type="scientific">Oryza sativa subsp. japonica</name>
    <name type="common">Rice</name>
    <dbReference type="NCBI Taxonomy" id="39947"/>
    <lineage>
        <taxon>Eukaryota</taxon>
        <taxon>Viridiplantae</taxon>
        <taxon>Streptophyta</taxon>
        <taxon>Embryophyta</taxon>
        <taxon>Tracheophyta</taxon>
        <taxon>Spermatophyta</taxon>
        <taxon>Magnoliopsida</taxon>
        <taxon>Liliopsida</taxon>
        <taxon>Poales</taxon>
        <taxon>Poaceae</taxon>
        <taxon>BOP clade</taxon>
        <taxon>Oryzoideae</taxon>
        <taxon>Oryzeae</taxon>
        <taxon>Oryzinae</taxon>
        <taxon>Oryza</taxon>
        <taxon>Oryza sativa</taxon>
    </lineage>
</organism>
<dbReference type="InterPro" id="IPR044824">
    <property type="entry name" value="MAIN-like"/>
</dbReference>
<evidence type="ECO:0000256" key="2">
    <source>
        <dbReference type="SAM" id="MobiDB-lite"/>
    </source>
</evidence>
<dbReference type="Pfam" id="PF10536">
    <property type="entry name" value="PMD"/>
    <property type="match status" value="1"/>
</dbReference>
<dbReference type="InterPro" id="IPR018289">
    <property type="entry name" value="MULE_transposase_dom"/>
</dbReference>
<name>Q7G2U0_ORYSJ</name>
<dbReference type="InterPro" id="IPR007527">
    <property type="entry name" value="Znf_SWIM"/>
</dbReference>
<sequence>MAAPATLAPCPCHRGTRAIVEMDRLVRVYYGGRVVEPYVGGHVEFEDMSLKTIFFPTHPTLDELRSRVKEVLGWTEDNVEIRFYGRYDVGQGHKYILNVIGQLEWEVYFDLVKESQFRSLEVFASKLVRTVENLDLNKSPSYHYVEKNFVTYYSRRGGGASKSELVREDLEGEGEKKRPLLGNDLWEAGPSKRHCGTDDVDAVRVMKRELVQEGLDLSEHLSASVHWSSYGVNPEYPTEVAGQYVNPDDYFDVELSGGHDSVSVEVNRDDVDEEASVEQYDVEFAEDSDNDRPFPPLTNNDKLALEECRAFEKVFGRKPDIHEFRDLTHAHGALLDGGINLDQLPEPFQVDGLRKGLEFPSMVALKLWLQEYAIVHHRPYRVVNSAANRRYTVKCENPRWKWKVHTTKRSSGTWRISRVGKEHSCATAEGSGSHRQLTSKFIANRLCNAIKLQPTLSASVLALYIFEVFQYRVKYGKAWRAREEAMKLIYAIKQRNPSMVYHIDTHPDRVVNVDGVTKKIFMRAFWCFGPSIEAFKHCRPVLAIDATFLTGKYGGALMTALSADAEDQLVPLAFALVEKENSRDWCWFIDLVRRVVVGPHREVCIISDRHAGIMNAMMTPVPGLPSVHHRWCMRHFSANFHKAGADKHQTKELLRICQIDEKWIFERDVEALRQRIPEGPRKWLEDELLDKDKWSRAYDRNGRRWGYMTTNMAEQFNSVLVGVRKLPVTAIVSFTFMKCNDYFVNRHDEALKRVQLGQRWSTKVDSKMKVQESKANKHTARCFDKQKKTYEVTERGGITRGGVRFGARAFKVEGEGNSCSCQRPLLYHMPCSHLIHVYLIHAIDKESLNRMPYQFSSRAIVNTWASRFEPYLDPTQWPSYNGEEFVADPNLKIKTRGKRRLKRFKNEMDSGLGGSGRKPPSCVQLDAAPVQNRCSLCHQEGHKKTKCPKRPKKKKSKKILSVREVLQPLRVRAHAPPVFDDRYIPYLRAAGLLGVALVVSRGMPVFNAPALTALVDRWRPETHSFHLPSGQTPGWHAQVQQLFGIPLNIEQGQGGKKKQNGIPLSWLSQNFSHLDDDAEPWRVECYARAYILHLLGGVLFPDARGDIASAIWIPLVANLGDLGRFNWGSAVLAWTYRQLCEACCRQAPSSNMSGCVLLIQMWMWLRLPVGRPKWRQSFTPWPYNEPDMEKIVAYLFKSTATAHAHRDVAYKHYVNEMDCLQPQHIEWLPYHTNEASSLTLNSMCNRDSDYFMYQCPLICFWAVEYHLPHLVMRQFGKKQDWPVEDISTGVELHKYDRVRTKKVKDWGLEHNRYIDEWRTARRNDRYIETIHQNHLFSEYLRWLHRTYRLFLRPTWTEADIEDDRDSDERRNPYDVRTRVGYQMEHAPLRDRVSRKLLRSVNEMGHALQAPRGGEDTENTLRNVLEKVRQRCRKLAARLGCRSVGLDDVYQPGRLPPPLPQSARPSTARHSIRIEEREGVGGSSSSRIKQGRGKGKAPAPPSDDDDDEDEEDEDYVAPDAEEIDMSQLPDAPQGTQPTQYNLRSTRAAKRREAEGGANHPGAEVGKGGASQCREAEGFRAGGGRRQLPWRRGP</sequence>
<feature type="compositionally biased region" description="Acidic residues" evidence="2">
    <location>
        <begin position="1501"/>
        <end position="1523"/>
    </location>
</feature>
<reference evidence="5" key="2">
    <citation type="journal article" date="2008" name="Nucleic Acids Res.">
        <title>The rice annotation project database (RAP-DB): 2008 update.</title>
        <authorList>
            <consortium name="The rice annotation project (RAP)"/>
        </authorList>
    </citation>
    <scope>GENOME REANNOTATION</scope>
    <source>
        <strain evidence="5">cv. Nipponbare</strain>
    </source>
</reference>
<reference evidence="5" key="1">
    <citation type="journal article" date="2005" name="Nature">
        <title>The map-based sequence of the rice genome.</title>
        <authorList>
            <consortium name="International rice genome sequencing project (IRGSP)"/>
            <person name="Matsumoto T."/>
            <person name="Wu J."/>
            <person name="Kanamori H."/>
            <person name="Katayose Y."/>
            <person name="Fujisawa M."/>
            <person name="Namiki N."/>
            <person name="Mizuno H."/>
            <person name="Yamamoto K."/>
            <person name="Antonio B.A."/>
            <person name="Baba T."/>
            <person name="Sakata K."/>
            <person name="Nagamura Y."/>
            <person name="Aoki H."/>
            <person name="Arikawa K."/>
            <person name="Arita K."/>
            <person name="Bito T."/>
            <person name="Chiden Y."/>
            <person name="Fujitsuka N."/>
            <person name="Fukunaka R."/>
            <person name="Hamada M."/>
            <person name="Harada C."/>
            <person name="Hayashi A."/>
            <person name="Hijishita S."/>
            <person name="Honda M."/>
            <person name="Hosokawa S."/>
            <person name="Ichikawa Y."/>
            <person name="Idonuma A."/>
            <person name="Iijima M."/>
            <person name="Ikeda M."/>
            <person name="Ikeno M."/>
            <person name="Ito K."/>
            <person name="Ito S."/>
            <person name="Ito T."/>
            <person name="Ito Y."/>
            <person name="Ito Y."/>
            <person name="Iwabuchi A."/>
            <person name="Kamiya K."/>
            <person name="Karasawa W."/>
            <person name="Kurita K."/>
            <person name="Katagiri S."/>
            <person name="Kikuta A."/>
            <person name="Kobayashi H."/>
            <person name="Kobayashi N."/>
            <person name="Machita K."/>
            <person name="Maehara T."/>
            <person name="Masukawa M."/>
            <person name="Mizubayashi T."/>
            <person name="Mukai Y."/>
            <person name="Nagasaki H."/>
            <person name="Nagata Y."/>
            <person name="Naito S."/>
            <person name="Nakashima M."/>
            <person name="Nakama Y."/>
            <person name="Nakamichi Y."/>
            <person name="Nakamura M."/>
            <person name="Meguro A."/>
            <person name="Negishi M."/>
            <person name="Ohta I."/>
            <person name="Ohta T."/>
            <person name="Okamoto M."/>
            <person name="Ono N."/>
            <person name="Saji S."/>
            <person name="Sakaguchi M."/>
            <person name="Sakai K."/>
            <person name="Shibata M."/>
            <person name="Shimokawa T."/>
            <person name="Song J."/>
            <person name="Takazaki Y."/>
            <person name="Terasawa K."/>
            <person name="Tsugane M."/>
            <person name="Tsuji K."/>
            <person name="Ueda S."/>
            <person name="Waki K."/>
            <person name="Yamagata H."/>
            <person name="Yamamoto M."/>
            <person name="Yamamoto S."/>
            <person name="Yamane H."/>
            <person name="Yoshiki S."/>
            <person name="Yoshihara R."/>
            <person name="Yukawa K."/>
            <person name="Zhong H."/>
            <person name="Yano M."/>
            <person name="Yuan Q."/>
            <person name="Ouyang S."/>
            <person name="Liu J."/>
            <person name="Jones K.M."/>
            <person name="Gansberger K."/>
            <person name="Moffat K."/>
            <person name="Hill J."/>
            <person name="Bera J."/>
            <person name="Fadrosh D."/>
            <person name="Jin S."/>
            <person name="Johri S."/>
            <person name="Kim M."/>
            <person name="Overton L."/>
            <person name="Reardon M."/>
            <person name="Tsitrin T."/>
            <person name="Vuong H."/>
            <person name="Weaver B."/>
            <person name="Ciecko A."/>
            <person name="Tallon L."/>
            <person name="Jackson J."/>
            <person name="Pai G."/>
            <person name="Aken S.V."/>
            <person name="Utterback T."/>
            <person name="Reidmuller S."/>
            <person name="Feldblyum T."/>
            <person name="Hsiao J."/>
            <person name="Zismann V."/>
            <person name="Iobst S."/>
            <person name="de Vazeille A.R."/>
            <person name="Buell C.R."/>
            <person name="Ying K."/>
            <person name="Li Y."/>
            <person name="Lu T."/>
            <person name="Huang Y."/>
            <person name="Zhao Q."/>
            <person name="Feng Q."/>
            <person name="Zhang L."/>
            <person name="Zhu J."/>
            <person name="Weng Q."/>
            <person name="Mu J."/>
            <person name="Lu Y."/>
            <person name="Fan D."/>
            <person name="Liu Y."/>
            <person name="Guan J."/>
            <person name="Zhang Y."/>
            <person name="Yu S."/>
            <person name="Liu X."/>
            <person name="Zhang Y."/>
            <person name="Hong G."/>
            <person name="Han B."/>
            <person name="Choisne N."/>
            <person name="Demange N."/>
            <person name="Orjeda G."/>
            <person name="Samain S."/>
            <person name="Cattolico L."/>
            <person name="Pelletier E."/>
            <person name="Couloux A."/>
            <person name="Segurens B."/>
            <person name="Wincker P."/>
            <person name="D'Hont A."/>
            <person name="Scarpelli C."/>
            <person name="Weissenbach J."/>
            <person name="Salanoubat M."/>
            <person name="Quetier F."/>
            <person name="Yu Y."/>
            <person name="Kim H.R."/>
            <person name="Rambo T."/>
            <person name="Currie J."/>
            <person name="Collura K."/>
            <person name="Luo M."/>
            <person name="Yang T."/>
            <person name="Ammiraju J.S.S."/>
            <person name="Engler F."/>
            <person name="Soderlund C."/>
            <person name="Wing R.A."/>
            <person name="Palmer L.E."/>
            <person name="de la Bastide M."/>
            <person name="Spiegel L."/>
            <person name="Nascimento L."/>
            <person name="Zutavern T."/>
            <person name="O'Shaughnessy A."/>
            <person name="Dike S."/>
            <person name="Dedhia N."/>
            <person name="Preston R."/>
            <person name="Balija V."/>
            <person name="McCombie W.R."/>
            <person name="Chow T."/>
            <person name="Chen H."/>
            <person name="Chung M."/>
            <person name="Chen C."/>
            <person name="Shaw J."/>
            <person name="Wu H."/>
            <person name="Hsiao K."/>
            <person name="Chao Y."/>
            <person name="Chu M."/>
            <person name="Cheng C."/>
            <person name="Hour A."/>
            <person name="Lee P."/>
            <person name="Lin S."/>
            <person name="Lin Y."/>
            <person name="Liou J."/>
            <person name="Liu S."/>
            <person name="Hsing Y."/>
            <person name="Raghuvanshi S."/>
            <person name="Mohanty A."/>
            <person name="Bharti A.K."/>
            <person name="Gaur A."/>
            <person name="Gupta V."/>
            <person name="Kumar D."/>
            <person name="Ravi V."/>
            <person name="Vij S."/>
            <person name="Kapur A."/>
            <person name="Khurana P."/>
            <person name="Khurana P."/>
            <person name="Khurana J.P."/>
            <person name="Tyagi A.K."/>
            <person name="Gaikwad K."/>
            <person name="Singh A."/>
            <person name="Dalal V."/>
            <person name="Srivastava S."/>
            <person name="Dixit A."/>
            <person name="Pal A.K."/>
            <person name="Ghazi I.A."/>
            <person name="Yadav M."/>
            <person name="Pandit A."/>
            <person name="Bhargava A."/>
            <person name="Sureshbabu K."/>
            <person name="Batra K."/>
            <person name="Sharma T.R."/>
            <person name="Mohapatra T."/>
            <person name="Singh N.K."/>
            <person name="Messing J."/>
            <person name="Nelson A.B."/>
            <person name="Fuks G."/>
            <person name="Kavchok S."/>
            <person name="Keizer G."/>
            <person name="Linton E."/>
            <person name="Llaca V."/>
            <person name="Song R."/>
            <person name="Tanyolac B."/>
            <person name="Young S."/>
            <person name="Ho-Il K."/>
            <person name="Hahn J.H."/>
            <person name="Sangsakoo G."/>
            <person name="Vanavichit A."/>
            <person name="de Mattos Luiz.A.T."/>
            <person name="Zimmer P.D."/>
            <person name="Malone G."/>
            <person name="Dellagostin O."/>
            <person name="de Oliveira A.C."/>
            <person name="Bevan M."/>
            <person name="Bancroft I."/>
            <person name="Minx P."/>
            <person name="Cordum H."/>
            <person name="Wilson R."/>
            <person name="Cheng Z."/>
            <person name="Jin W."/>
            <person name="Jiang J."/>
            <person name="Leong S.A."/>
            <person name="Iwama H."/>
            <person name="Gojobori T."/>
            <person name="Itoh T."/>
            <person name="Niimura Y."/>
            <person name="Fujii Y."/>
            <person name="Habara T."/>
            <person name="Sakai H."/>
            <person name="Sato Y."/>
            <person name="Wilson G."/>
            <person name="Kumar K."/>
            <person name="McCouch S."/>
            <person name="Juretic N."/>
            <person name="Hoen D."/>
            <person name="Wright S."/>
            <person name="Bruskiewich R."/>
            <person name="Bureau T."/>
            <person name="Miyao A."/>
            <person name="Hirochika H."/>
            <person name="Nishikawa T."/>
            <person name="Kadowaki K."/>
            <person name="Sugiura M."/>
            <person name="Burr B."/>
            <person name="Sasaki T."/>
        </authorList>
    </citation>
    <scope>NUCLEOTIDE SEQUENCE [LARGE SCALE GENOMIC DNA]</scope>
    <source>
        <strain evidence="5">cv. Nipponbare</strain>
    </source>
</reference>
<feature type="region of interest" description="Disordered" evidence="2">
    <location>
        <begin position="1445"/>
        <end position="1592"/>
    </location>
</feature>
<feature type="compositionally biased region" description="Polar residues" evidence="2">
    <location>
        <begin position="1532"/>
        <end position="1543"/>
    </location>
</feature>
<keyword evidence="1" id="KW-0862">Zinc</keyword>
<evidence type="ECO:0000313" key="5">
    <source>
        <dbReference type="Proteomes" id="UP000000763"/>
    </source>
</evidence>
<dbReference type="PANTHER" id="PTHR46033">
    <property type="entry name" value="PROTEIN MAIN-LIKE 2"/>
    <property type="match status" value="1"/>
</dbReference>
<dbReference type="InterPro" id="IPR004332">
    <property type="entry name" value="Transposase_MuDR"/>
</dbReference>